<dbReference type="Gene3D" id="3.20.20.10">
    <property type="entry name" value="Alanine racemase"/>
    <property type="match status" value="1"/>
</dbReference>
<reference evidence="7" key="1">
    <citation type="submission" date="2019-11" db="EMBL/GenBank/DDBJ databases">
        <authorList>
            <person name="Feng L."/>
        </authorList>
    </citation>
    <scope>NUCLEOTIDE SEQUENCE</scope>
    <source>
        <strain evidence="7">VrattiLFYP33</strain>
    </source>
</reference>
<dbReference type="InterPro" id="IPR000183">
    <property type="entry name" value="Orn/DAP/Arg_de-COase"/>
</dbReference>
<proteinExistence type="predicted"/>
<feature type="domain" description="Orn/DAP/Arg decarboxylase 2 N-terminal" evidence="6">
    <location>
        <begin position="32"/>
        <end position="279"/>
    </location>
</feature>
<dbReference type="AlphaFoldDB" id="A0A6N3CZV1"/>
<evidence type="ECO:0000256" key="2">
    <source>
        <dbReference type="ARBA" id="ARBA00022793"/>
    </source>
</evidence>
<dbReference type="FunFam" id="3.20.20.10:FF:000003">
    <property type="entry name" value="Diaminopimelate decarboxylase"/>
    <property type="match status" value="1"/>
</dbReference>
<dbReference type="PANTHER" id="PTHR43727">
    <property type="entry name" value="DIAMINOPIMELATE DECARBOXYLASE"/>
    <property type="match status" value="1"/>
</dbReference>
<dbReference type="GO" id="GO:0009089">
    <property type="term" value="P:lysine biosynthetic process via diaminopimelate"/>
    <property type="evidence" value="ECO:0007669"/>
    <property type="project" value="InterPro"/>
</dbReference>
<dbReference type="EMBL" id="CACRUX010000054">
    <property type="protein sequence ID" value="VYU21224.1"/>
    <property type="molecule type" value="Genomic_DNA"/>
</dbReference>
<dbReference type="PANTHER" id="PTHR43727:SF2">
    <property type="entry name" value="GROUP IV DECARBOXYLASE"/>
    <property type="match status" value="1"/>
</dbReference>
<dbReference type="RefSeq" id="WP_156705012.1">
    <property type="nucleotide sequence ID" value="NZ_CACRUX010000054.1"/>
</dbReference>
<keyword evidence="4 7" id="KW-0456">Lyase</keyword>
<gene>
    <name evidence="7" type="primary">lysA</name>
    <name evidence="7" type="ORF">VRLFYP33_01455</name>
</gene>
<dbReference type="EC" id="4.1.1.20" evidence="7"/>
<sequence length="417" mass="46287">MNEKTLPVSEARLEEIIAEYPTPFHIYDAKGIVDNIRRFIKAFSWAKDFKEYFAVKATPNPYIMRLLQKEGVGADCSSLAELILCEKVGITGDDIIFSSNDTPYEEYAKAMEMGAIINLDDITHVAYLEKHGELPNRLAFRYNPGPLKHGGNTIIGLPEEAKYGMTGDQIIEAINYCKNHGVERFGLHTMVVSNELDITGLIGTAELMFDLALRVKKETGIEVDFIDFGGGIGVAYRPEETPVDYEALSAGIKEAYETMIIGNGHSPISLAFECGRMVTGPYGYLVATAIHRKDIYKHYIGLDACMANLMRPALYGSYHHITVVGKENAPLDHVYDVTGSLCENNDKFAIDRKLPKIDMGDRIVIHDAGAHGHSMGFNYNGKLRSAELLLNEDGSVTQIRRAETLDDLFATLDFSDL</sequence>
<dbReference type="SUPFAM" id="SSF50621">
    <property type="entry name" value="Alanine racemase C-terminal domain-like"/>
    <property type="match status" value="1"/>
</dbReference>
<dbReference type="InterPro" id="IPR022644">
    <property type="entry name" value="De-COase2_N"/>
</dbReference>
<dbReference type="InterPro" id="IPR002986">
    <property type="entry name" value="DAP_deCOOHase_LysA"/>
</dbReference>
<dbReference type="Pfam" id="PF02784">
    <property type="entry name" value="Orn_Arg_deC_N"/>
    <property type="match status" value="1"/>
</dbReference>
<evidence type="ECO:0000313" key="7">
    <source>
        <dbReference type="EMBL" id="VYU21224.1"/>
    </source>
</evidence>
<evidence type="ECO:0000256" key="4">
    <source>
        <dbReference type="ARBA" id="ARBA00023239"/>
    </source>
</evidence>
<dbReference type="InterPro" id="IPR009006">
    <property type="entry name" value="Ala_racemase/Decarboxylase_C"/>
</dbReference>
<name>A0A6N3CZV1_9FIRM</name>
<organism evidence="7">
    <name type="scientific">Veillonella ratti</name>
    <dbReference type="NCBI Taxonomy" id="103892"/>
    <lineage>
        <taxon>Bacteria</taxon>
        <taxon>Bacillati</taxon>
        <taxon>Bacillota</taxon>
        <taxon>Negativicutes</taxon>
        <taxon>Veillonellales</taxon>
        <taxon>Veillonellaceae</taxon>
        <taxon>Veillonella</taxon>
    </lineage>
</organism>
<evidence type="ECO:0000256" key="3">
    <source>
        <dbReference type="ARBA" id="ARBA00022898"/>
    </source>
</evidence>
<comment type="cofactor">
    <cofactor evidence="1 5">
        <name>pyridoxal 5'-phosphate</name>
        <dbReference type="ChEBI" id="CHEBI:597326"/>
    </cofactor>
</comment>
<feature type="modified residue" description="N6-(pyridoxal phosphate)lysine" evidence="5">
    <location>
        <position position="56"/>
    </location>
</feature>
<dbReference type="SUPFAM" id="SSF51419">
    <property type="entry name" value="PLP-binding barrel"/>
    <property type="match status" value="1"/>
</dbReference>
<dbReference type="CDD" id="cd06828">
    <property type="entry name" value="PLPDE_III_DapDC"/>
    <property type="match status" value="1"/>
</dbReference>
<feature type="active site" description="Proton donor" evidence="5">
    <location>
        <position position="342"/>
    </location>
</feature>
<dbReference type="GO" id="GO:0008836">
    <property type="term" value="F:diaminopimelate decarboxylase activity"/>
    <property type="evidence" value="ECO:0007669"/>
    <property type="project" value="UniProtKB-EC"/>
</dbReference>
<keyword evidence="2" id="KW-0210">Decarboxylase</keyword>
<dbReference type="Gene3D" id="2.40.37.10">
    <property type="entry name" value="Lyase, Ornithine Decarboxylase, Chain A, domain 1"/>
    <property type="match status" value="1"/>
</dbReference>
<evidence type="ECO:0000256" key="1">
    <source>
        <dbReference type="ARBA" id="ARBA00001933"/>
    </source>
</evidence>
<dbReference type="PRINTS" id="PR01181">
    <property type="entry name" value="DAPDCRBXLASE"/>
</dbReference>
<evidence type="ECO:0000256" key="5">
    <source>
        <dbReference type="PIRSR" id="PIRSR600183-50"/>
    </source>
</evidence>
<protein>
    <submittedName>
        <fullName evidence="7">Diaminopimelate decarboxylase</fullName>
        <ecNumber evidence="7">4.1.1.20</ecNumber>
    </submittedName>
</protein>
<keyword evidence="3 5" id="KW-0663">Pyridoxal phosphate</keyword>
<dbReference type="PRINTS" id="PR01179">
    <property type="entry name" value="ODADCRBXLASE"/>
</dbReference>
<evidence type="ECO:0000259" key="6">
    <source>
        <dbReference type="Pfam" id="PF02784"/>
    </source>
</evidence>
<dbReference type="InterPro" id="IPR029066">
    <property type="entry name" value="PLP-binding_barrel"/>
</dbReference>
<accession>A0A6N3CZV1</accession>